<keyword evidence="2" id="KW-0479">Metal-binding</keyword>
<organism evidence="7 8">
    <name type="scientific">Microctonus hyperodae</name>
    <name type="common">Parasitoid wasp</name>
    <dbReference type="NCBI Taxonomy" id="165561"/>
    <lineage>
        <taxon>Eukaryota</taxon>
        <taxon>Metazoa</taxon>
        <taxon>Ecdysozoa</taxon>
        <taxon>Arthropoda</taxon>
        <taxon>Hexapoda</taxon>
        <taxon>Insecta</taxon>
        <taxon>Pterygota</taxon>
        <taxon>Neoptera</taxon>
        <taxon>Endopterygota</taxon>
        <taxon>Hymenoptera</taxon>
        <taxon>Apocrita</taxon>
        <taxon>Ichneumonoidea</taxon>
        <taxon>Braconidae</taxon>
        <taxon>Euphorinae</taxon>
        <taxon>Microctonus</taxon>
    </lineage>
</organism>
<dbReference type="PANTHER" id="PTHR13173:SF10">
    <property type="entry name" value="WW DOMAIN-BINDING PROTEIN 4"/>
    <property type="match status" value="1"/>
</dbReference>
<proteinExistence type="predicted"/>
<name>A0AA39G4N8_MICHY</name>
<protein>
    <recommendedName>
        <fullName evidence="6">Matrin-type domain-containing protein</fullName>
    </recommendedName>
</protein>
<gene>
    <name evidence="7" type="ORF">PV327_003779</name>
</gene>
<reference evidence="7" key="1">
    <citation type="journal article" date="2023" name="bioRxiv">
        <title>Scaffold-level genome assemblies of two parasitoid biocontrol wasps reveal the parthenogenesis mechanism and an associated novel virus.</title>
        <authorList>
            <person name="Inwood S."/>
            <person name="Skelly J."/>
            <person name="Guhlin J."/>
            <person name="Harrop T."/>
            <person name="Goldson S."/>
            <person name="Dearden P."/>
        </authorList>
    </citation>
    <scope>NUCLEOTIDE SEQUENCE</scope>
    <source>
        <strain evidence="7">Lincoln</strain>
        <tissue evidence="7">Whole body</tissue>
    </source>
</reference>
<evidence type="ECO:0000313" key="8">
    <source>
        <dbReference type="Proteomes" id="UP001168972"/>
    </source>
</evidence>
<dbReference type="EMBL" id="JAQQBR010000002">
    <property type="protein sequence ID" value="KAK0181500.1"/>
    <property type="molecule type" value="Genomic_DNA"/>
</dbReference>
<reference evidence="7" key="2">
    <citation type="submission" date="2023-03" db="EMBL/GenBank/DDBJ databases">
        <authorList>
            <person name="Inwood S.N."/>
            <person name="Skelly J.G."/>
            <person name="Guhlin J."/>
            <person name="Harrop T.W.R."/>
            <person name="Goldson S.G."/>
            <person name="Dearden P.K."/>
        </authorList>
    </citation>
    <scope>NUCLEOTIDE SEQUENCE</scope>
    <source>
        <strain evidence="7">Lincoln</strain>
        <tissue evidence="7">Whole body</tissue>
    </source>
</reference>
<dbReference type="PROSITE" id="PS50171">
    <property type="entry name" value="ZF_MATRIN"/>
    <property type="match status" value="1"/>
</dbReference>
<evidence type="ECO:0000256" key="2">
    <source>
        <dbReference type="ARBA" id="ARBA00022723"/>
    </source>
</evidence>
<accession>A0AA39G4N8</accession>
<keyword evidence="8" id="KW-1185">Reference proteome</keyword>
<dbReference type="PANTHER" id="PTHR13173">
    <property type="entry name" value="WW DOMAIN BINDING PROTEIN 4"/>
    <property type="match status" value="1"/>
</dbReference>
<dbReference type="GO" id="GO:0000398">
    <property type="term" value="P:mRNA splicing, via spliceosome"/>
    <property type="evidence" value="ECO:0007669"/>
    <property type="project" value="InterPro"/>
</dbReference>
<evidence type="ECO:0000256" key="3">
    <source>
        <dbReference type="ARBA" id="ARBA00022771"/>
    </source>
</evidence>
<comment type="caution">
    <text evidence="7">The sequence shown here is derived from an EMBL/GenBank/DDBJ whole genome shotgun (WGS) entry which is preliminary data.</text>
</comment>
<dbReference type="Gene3D" id="3.30.160.60">
    <property type="entry name" value="Classic Zinc Finger"/>
    <property type="match status" value="1"/>
</dbReference>
<dbReference type="SMART" id="SM00451">
    <property type="entry name" value="ZnF_U1"/>
    <property type="match status" value="1"/>
</dbReference>
<keyword evidence="4" id="KW-0862">Zinc</keyword>
<dbReference type="Proteomes" id="UP001168972">
    <property type="component" value="Unassembled WGS sequence"/>
</dbReference>
<dbReference type="InterPro" id="IPR003604">
    <property type="entry name" value="Matrin/U1-like-C_Znf_C2H2"/>
</dbReference>
<comment type="subcellular location">
    <subcellularLocation>
        <location evidence="1">Nucleus</location>
    </subcellularLocation>
</comment>
<dbReference type="GO" id="GO:0071011">
    <property type="term" value="C:precatalytic spliceosome"/>
    <property type="evidence" value="ECO:0007669"/>
    <property type="project" value="TreeGrafter"/>
</dbReference>
<feature type="domain" description="Matrin-type" evidence="6">
    <location>
        <begin position="11"/>
        <end position="42"/>
    </location>
</feature>
<dbReference type="GO" id="GO:0003723">
    <property type="term" value="F:RNA binding"/>
    <property type="evidence" value="ECO:0007669"/>
    <property type="project" value="TreeGrafter"/>
</dbReference>
<dbReference type="InterPro" id="IPR000690">
    <property type="entry name" value="Matrin/U1-C_Znf_C2H2"/>
</dbReference>
<evidence type="ECO:0000256" key="5">
    <source>
        <dbReference type="ARBA" id="ARBA00023242"/>
    </source>
</evidence>
<sequence length="244" mass="28186">MADYWKSQDRKFCDFCKCWIADNKPSIEFHEGGKKHKENVAKRLKEMHRNSAKSAKMNKKFEKSIETMEKAAMAAYKKDVEENSLLDITAKEIIENKHKTNDQLSNVSLIPNEMSIATPGVNLRQKETQLPELPNVRLHPNQMSVATPRVNLRQKKSQLPEHVYPYGPWQTVEIKSAEDIDLELPKKQIQVSQPIRSEPFKQKAFAEKTITKISADSSDDDDALTIFKKRKFGNRNIRGRFNDD</sequence>
<dbReference type="InterPro" id="IPR013085">
    <property type="entry name" value="U1-CZ_Znf_C2H2"/>
</dbReference>
<dbReference type="AlphaFoldDB" id="A0AA39G4N8"/>
<dbReference type="InterPro" id="IPR040023">
    <property type="entry name" value="WBP4"/>
</dbReference>
<keyword evidence="3" id="KW-0863">Zinc-finger</keyword>
<dbReference type="GO" id="GO:0008270">
    <property type="term" value="F:zinc ion binding"/>
    <property type="evidence" value="ECO:0007669"/>
    <property type="project" value="UniProtKB-KW"/>
</dbReference>
<evidence type="ECO:0000313" key="7">
    <source>
        <dbReference type="EMBL" id="KAK0181500.1"/>
    </source>
</evidence>
<evidence type="ECO:0000256" key="4">
    <source>
        <dbReference type="ARBA" id="ARBA00022833"/>
    </source>
</evidence>
<dbReference type="SUPFAM" id="SSF57667">
    <property type="entry name" value="beta-beta-alpha zinc fingers"/>
    <property type="match status" value="1"/>
</dbReference>
<evidence type="ECO:0000259" key="6">
    <source>
        <dbReference type="PROSITE" id="PS50171"/>
    </source>
</evidence>
<keyword evidence="5" id="KW-0539">Nucleus</keyword>
<evidence type="ECO:0000256" key="1">
    <source>
        <dbReference type="ARBA" id="ARBA00004123"/>
    </source>
</evidence>
<dbReference type="Pfam" id="PF06220">
    <property type="entry name" value="zf-U1"/>
    <property type="match status" value="1"/>
</dbReference>
<dbReference type="InterPro" id="IPR036236">
    <property type="entry name" value="Znf_C2H2_sf"/>
</dbReference>